<dbReference type="RefSeq" id="WP_201375621.1">
    <property type="nucleotide sequence ID" value="NZ_BNJG01000003.1"/>
</dbReference>
<reference evidence="4 5" key="1">
    <citation type="journal article" date="2021" name="Int. J. Syst. Evol. Microbiol.">
        <title>Reticulibacter mediterranei gen. nov., sp. nov., within the new family Reticulibacteraceae fam. nov., and Ktedonospora formicarum gen. nov., sp. nov., Ktedonobacter robiniae sp. nov., Dictyobacter formicarum sp. nov. and Dictyobacter arantiisoli sp. nov., belonging to the class Ktedonobacteria.</title>
        <authorList>
            <person name="Yabe S."/>
            <person name="Zheng Y."/>
            <person name="Wang C.M."/>
            <person name="Sakai Y."/>
            <person name="Abe K."/>
            <person name="Yokota A."/>
            <person name="Donadio S."/>
            <person name="Cavaletti L."/>
            <person name="Monciardini P."/>
        </authorList>
    </citation>
    <scope>NUCLEOTIDE SEQUENCE [LARGE SCALE GENOMIC DNA]</scope>
    <source>
        <strain evidence="4 5">SOSP1-30</strain>
    </source>
</reference>
<feature type="domain" description="Mop" evidence="3">
    <location>
        <begin position="2"/>
        <end position="68"/>
    </location>
</feature>
<dbReference type="NCBIfam" id="TIGR00638">
    <property type="entry name" value="Mop"/>
    <property type="match status" value="1"/>
</dbReference>
<dbReference type="InterPro" id="IPR004606">
    <property type="entry name" value="Mop_domain"/>
</dbReference>
<evidence type="ECO:0000256" key="2">
    <source>
        <dbReference type="PROSITE-ProRule" id="PRU01213"/>
    </source>
</evidence>
<dbReference type="Gene3D" id="2.40.50.100">
    <property type="match status" value="1"/>
</dbReference>
<sequence length="68" mass="7324">MEMSARNRLKGTVKSLKEDGLMAQVTVELPDGQSITSVITRDAAQALSLQQGDTVYAIIKSTEVMIGK</sequence>
<evidence type="ECO:0000259" key="3">
    <source>
        <dbReference type="PROSITE" id="PS51866"/>
    </source>
</evidence>
<dbReference type="PROSITE" id="PS51866">
    <property type="entry name" value="MOP"/>
    <property type="match status" value="1"/>
</dbReference>
<dbReference type="Pfam" id="PF03459">
    <property type="entry name" value="TOBE"/>
    <property type="match status" value="1"/>
</dbReference>
<keyword evidence="5" id="KW-1185">Reference proteome</keyword>
<name>A0ABQ3V3D6_9CHLR</name>
<evidence type="ECO:0000256" key="1">
    <source>
        <dbReference type="ARBA" id="ARBA00022505"/>
    </source>
</evidence>
<dbReference type="SUPFAM" id="SSF50331">
    <property type="entry name" value="MOP-like"/>
    <property type="match status" value="1"/>
</dbReference>
<dbReference type="InterPro" id="IPR008995">
    <property type="entry name" value="Mo/tungstate-bd_C_term_dom"/>
</dbReference>
<comment type="caution">
    <text evidence="4">The sequence shown here is derived from an EMBL/GenBank/DDBJ whole genome shotgun (WGS) entry which is preliminary data.</text>
</comment>
<dbReference type="Proteomes" id="UP000654345">
    <property type="component" value="Unassembled WGS sequence"/>
</dbReference>
<dbReference type="EMBL" id="BNJG01000003">
    <property type="protein sequence ID" value="GHO59433.1"/>
    <property type="molecule type" value="Genomic_DNA"/>
</dbReference>
<dbReference type="InterPro" id="IPR005116">
    <property type="entry name" value="Transp-assoc_OB_typ1"/>
</dbReference>
<protein>
    <recommendedName>
        <fullName evidence="3">Mop domain-containing protein</fullName>
    </recommendedName>
</protein>
<evidence type="ECO:0000313" key="4">
    <source>
        <dbReference type="EMBL" id="GHO59433.1"/>
    </source>
</evidence>
<gene>
    <name evidence="4" type="ORF">KSB_79080</name>
</gene>
<keyword evidence="1 2" id="KW-0500">Molybdenum</keyword>
<organism evidence="4 5">
    <name type="scientific">Ktedonobacter robiniae</name>
    <dbReference type="NCBI Taxonomy" id="2778365"/>
    <lineage>
        <taxon>Bacteria</taxon>
        <taxon>Bacillati</taxon>
        <taxon>Chloroflexota</taxon>
        <taxon>Ktedonobacteria</taxon>
        <taxon>Ktedonobacterales</taxon>
        <taxon>Ktedonobacteraceae</taxon>
        <taxon>Ktedonobacter</taxon>
    </lineage>
</organism>
<accession>A0ABQ3V3D6</accession>
<proteinExistence type="predicted"/>
<evidence type="ECO:0000313" key="5">
    <source>
        <dbReference type="Proteomes" id="UP000654345"/>
    </source>
</evidence>